<keyword evidence="7" id="KW-0965">Cell junction</keyword>
<dbReference type="GO" id="GO:0030036">
    <property type="term" value="P:actin cytoskeleton organization"/>
    <property type="evidence" value="ECO:0007669"/>
    <property type="project" value="TreeGrafter"/>
</dbReference>
<evidence type="ECO:0000256" key="7">
    <source>
        <dbReference type="ARBA" id="ARBA00022949"/>
    </source>
</evidence>
<protein>
    <recommendedName>
        <fullName evidence="11">LIM zinc-binding domain-containing protein</fullName>
    </recommendedName>
</protein>
<dbReference type="GO" id="GO:0005737">
    <property type="term" value="C:cytoplasm"/>
    <property type="evidence" value="ECO:0007669"/>
    <property type="project" value="UniProtKB-SubCell"/>
</dbReference>
<comment type="subcellular location">
    <subcellularLocation>
        <location evidence="1">Cell junction</location>
    </subcellularLocation>
    <subcellularLocation>
        <location evidence="2">Cytoplasm</location>
    </subcellularLocation>
</comment>
<evidence type="ECO:0000256" key="1">
    <source>
        <dbReference type="ARBA" id="ARBA00004282"/>
    </source>
</evidence>
<dbReference type="EMBL" id="JADGJD010000361">
    <property type="protein sequence ID" value="KAJ3051761.1"/>
    <property type="molecule type" value="Genomic_DNA"/>
</dbReference>
<evidence type="ECO:0000256" key="6">
    <source>
        <dbReference type="ARBA" id="ARBA00022833"/>
    </source>
</evidence>
<dbReference type="AlphaFoldDB" id="A0AAD5SBY0"/>
<dbReference type="PROSITE" id="PS50023">
    <property type="entry name" value="LIM_DOMAIN_2"/>
    <property type="match status" value="4"/>
</dbReference>
<comment type="caution">
    <text evidence="12">The sequence shown here is derived from an EMBL/GenBank/DDBJ whole genome shotgun (WGS) entry which is preliminary data.</text>
</comment>
<name>A0AAD5SBY0_9FUNG</name>
<feature type="domain" description="LIM zinc-binding" evidence="11">
    <location>
        <begin position="183"/>
        <end position="242"/>
    </location>
</feature>
<evidence type="ECO:0000313" key="13">
    <source>
        <dbReference type="Proteomes" id="UP001212841"/>
    </source>
</evidence>
<dbReference type="GO" id="GO:0046872">
    <property type="term" value="F:metal ion binding"/>
    <property type="evidence" value="ECO:0007669"/>
    <property type="project" value="UniProtKB-KW"/>
</dbReference>
<dbReference type="FunFam" id="2.10.110.10:FF:000008">
    <property type="entry name" value="Paxillin isoform 1"/>
    <property type="match status" value="1"/>
</dbReference>
<accession>A0AAD5SBY0</accession>
<evidence type="ECO:0000256" key="4">
    <source>
        <dbReference type="ARBA" id="ARBA00022723"/>
    </source>
</evidence>
<reference evidence="12" key="1">
    <citation type="submission" date="2020-05" db="EMBL/GenBank/DDBJ databases">
        <title>Phylogenomic resolution of chytrid fungi.</title>
        <authorList>
            <person name="Stajich J.E."/>
            <person name="Amses K."/>
            <person name="Simmons R."/>
            <person name="Seto K."/>
            <person name="Myers J."/>
            <person name="Bonds A."/>
            <person name="Quandt C.A."/>
            <person name="Barry K."/>
            <person name="Liu P."/>
            <person name="Grigoriev I."/>
            <person name="Longcore J.E."/>
            <person name="James T.Y."/>
        </authorList>
    </citation>
    <scope>NUCLEOTIDE SEQUENCE</scope>
    <source>
        <strain evidence="12">JEL0318</strain>
    </source>
</reference>
<dbReference type="PANTHER" id="PTHR24214:SF62">
    <property type="entry name" value="LEUPAXIN"/>
    <property type="match status" value="1"/>
</dbReference>
<dbReference type="SMART" id="SM00132">
    <property type="entry name" value="LIM"/>
    <property type="match status" value="4"/>
</dbReference>
<organism evidence="12 13">
    <name type="scientific">Rhizophlyctis rosea</name>
    <dbReference type="NCBI Taxonomy" id="64517"/>
    <lineage>
        <taxon>Eukaryota</taxon>
        <taxon>Fungi</taxon>
        <taxon>Fungi incertae sedis</taxon>
        <taxon>Chytridiomycota</taxon>
        <taxon>Chytridiomycota incertae sedis</taxon>
        <taxon>Chytridiomycetes</taxon>
        <taxon>Rhizophlyctidales</taxon>
        <taxon>Rhizophlyctidaceae</taxon>
        <taxon>Rhizophlyctis</taxon>
    </lineage>
</organism>
<evidence type="ECO:0000313" key="12">
    <source>
        <dbReference type="EMBL" id="KAJ3051761.1"/>
    </source>
</evidence>
<dbReference type="InterPro" id="IPR050604">
    <property type="entry name" value="PDZ-LIM_domain"/>
</dbReference>
<feature type="domain" description="LIM zinc-binding" evidence="11">
    <location>
        <begin position="124"/>
        <end position="182"/>
    </location>
</feature>
<dbReference type="GO" id="GO:0003779">
    <property type="term" value="F:actin binding"/>
    <property type="evidence" value="ECO:0007669"/>
    <property type="project" value="TreeGrafter"/>
</dbReference>
<evidence type="ECO:0000256" key="2">
    <source>
        <dbReference type="ARBA" id="ARBA00004496"/>
    </source>
</evidence>
<dbReference type="InterPro" id="IPR001781">
    <property type="entry name" value="Znf_LIM"/>
</dbReference>
<dbReference type="Proteomes" id="UP001212841">
    <property type="component" value="Unassembled WGS sequence"/>
</dbReference>
<evidence type="ECO:0000256" key="5">
    <source>
        <dbReference type="ARBA" id="ARBA00022737"/>
    </source>
</evidence>
<dbReference type="GO" id="GO:0001725">
    <property type="term" value="C:stress fiber"/>
    <property type="evidence" value="ECO:0007669"/>
    <property type="project" value="TreeGrafter"/>
</dbReference>
<evidence type="ECO:0000259" key="11">
    <source>
        <dbReference type="PROSITE" id="PS50023"/>
    </source>
</evidence>
<keyword evidence="8 9" id="KW-0440">LIM domain</keyword>
<evidence type="ECO:0000256" key="3">
    <source>
        <dbReference type="ARBA" id="ARBA00022490"/>
    </source>
</evidence>
<feature type="domain" description="LIM zinc-binding" evidence="11">
    <location>
        <begin position="243"/>
        <end position="317"/>
    </location>
</feature>
<keyword evidence="13" id="KW-1185">Reference proteome</keyword>
<dbReference type="GO" id="GO:0031941">
    <property type="term" value="C:filamentous actin"/>
    <property type="evidence" value="ECO:0007669"/>
    <property type="project" value="TreeGrafter"/>
</dbReference>
<sequence length="317" mass="34419">MSNITADVDSLEFDENIVKGLSPLPSSASRVSPQITHKSSHSSITKVPAVTSTPPPPPVPQDLPKCIECKDPIVGAAVSAMGKTWHPNHFLCTSCKCVLGTGRFFEKEDQAYCETCYHDLFSPKCAYCSEVISDRCITALGSTWHPEHFFCCQCGKLFPPGAGFLEKDGMAYCEDDYFNLFAMKCAGCKKGLVGEYVSACGKEFHPGCFVCAECKQPFPSGTFFEQDGAPYCEAHFQSRRGAVACSGCQRSIGSNQQTVTALGGKKFHLEHFGCGYCGKVLMADRADEDDIVAVDGDGFREREGKAYCLLCSTKLFG</sequence>
<dbReference type="Pfam" id="PF00412">
    <property type="entry name" value="LIM"/>
    <property type="match status" value="4"/>
</dbReference>
<dbReference type="FunFam" id="2.10.110.10:FF:000018">
    <property type="entry name" value="Paxillin isoform 1"/>
    <property type="match status" value="1"/>
</dbReference>
<dbReference type="Gene3D" id="2.10.110.10">
    <property type="entry name" value="Cysteine Rich Protein"/>
    <property type="match status" value="4"/>
</dbReference>
<dbReference type="GO" id="GO:0051371">
    <property type="term" value="F:muscle alpha-actinin binding"/>
    <property type="evidence" value="ECO:0007669"/>
    <property type="project" value="TreeGrafter"/>
</dbReference>
<feature type="region of interest" description="Disordered" evidence="10">
    <location>
        <begin position="24"/>
        <end position="57"/>
    </location>
</feature>
<keyword evidence="3" id="KW-0963">Cytoplasm</keyword>
<keyword evidence="6 9" id="KW-0862">Zinc</keyword>
<keyword evidence="4 9" id="KW-0479">Metal-binding</keyword>
<feature type="compositionally biased region" description="Polar residues" evidence="10">
    <location>
        <begin position="24"/>
        <end position="44"/>
    </location>
</feature>
<gene>
    <name evidence="12" type="ORF">HK097_007224</name>
</gene>
<evidence type="ECO:0000256" key="9">
    <source>
        <dbReference type="PROSITE-ProRule" id="PRU00125"/>
    </source>
</evidence>
<proteinExistence type="predicted"/>
<evidence type="ECO:0000256" key="10">
    <source>
        <dbReference type="SAM" id="MobiDB-lite"/>
    </source>
</evidence>
<keyword evidence="5" id="KW-0677">Repeat</keyword>
<feature type="domain" description="LIM zinc-binding" evidence="11">
    <location>
        <begin position="64"/>
        <end position="123"/>
    </location>
</feature>
<dbReference type="PANTHER" id="PTHR24214">
    <property type="entry name" value="PDZ AND LIM DOMAIN PROTEIN ZASP"/>
    <property type="match status" value="1"/>
</dbReference>
<dbReference type="PROSITE" id="PS00478">
    <property type="entry name" value="LIM_DOMAIN_1"/>
    <property type="match status" value="3"/>
</dbReference>
<evidence type="ECO:0000256" key="8">
    <source>
        <dbReference type="ARBA" id="ARBA00023038"/>
    </source>
</evidence>
<dbReference type="SUPFAM" id="SSF57716">
    <property type="entry name" value="Glucocorticoid receptor-like (DNA-binding domain)"/>
    <property type="match status" value="4"/>
</dbReference>